<reference evidence="3" key="2">
    <citation type="journal article" date="2020" name="Antonie Van Leeuwenhoek">
        <title>Labilibaculum antarcticum sp. nov., a novel facultative anaerobic, psychrotorelant bacterium isolated from marine sediment of Antarctica.</title>
        <authorList>
            <person name="Watanabe M."/>
            <person name="Kojima H."/>
            <person name="Fukui M."/>
        </authorList>
    </citation>
    <scope>NUCLEOTIDE SEQUENCE [LARGE SCALE GENOMIC DNA]</scope>
    <source>
        <strain evidence="3">SPP2</strain>
    </source>
</reference>
<keyword evidence="3" id="KW-1185">Reference proteome</keyword>
<keyword evidence="1" id="KW-1133">Transmembrane helix</keyword>
<dbReference type="Proteomes" id="UP000218267">
    <property type="component" value="Chromosome"/>
</dbReference>
<proteinExistence type="predicted"/>
<protein>
    <submittedName>
        <fullName evidence="2">Uncharacterized protein</fullName>
    </submittedName>
</protein>
<evidence type="ECO:0000313" key="3">
    <source>
        <dbReference type="Proteomes" id="UP000218267"/>
    </source>
</evidence>
<evidence type="ECO:0000256" key="1">
    <source>
        <dbReference type="SAM" id="Phobius"/>
    </source>
</evidence>
<dbReference type="KEGG" id="mbas:ALGA_4048"/>
<keyword evidence="1" id="KW-0472">Membrane</keyword>
<evidence type="ECO:0000313" key="2">
    <source>
        <dbReference type="EMBL" id="BAX82339.1"/>
    </source>
</evidence>
<reference evidence="2 3" key="1">
    <citation type="journal article" date="2018" name="Mar. Genomics">
        <title>Complete genome sequence of Marinifilaceae bacterium strain SPP2, isolated from the Antarctic marine sediment.</title>
        <authorList>
            <person name="Watanabe M."/>
            <person name="Kojima H."/>
            <person name="Fukui M."/>
        </authorList>
    </citation>
    <scope>NUCLEOTIDE SEQUENCE [LARGE SCALE GENOMIC DNA]</scope>
    <source>
        <strain evidence="2 3">SPP2</strain>
    </source>
</reference>
<sequence length="116" mass="13363">MRQGFEVDFHIFAQEFKTMRNPSVILVILSLFFLVIPIIQQMIKVKQESKLVLLTDTVPNSDESSSEYGDTDIEDLDVLSLQKTEFYCCDFVNNTYSYKATNYHCGRKLESPPPQA</sequence>
<accession>A0A1Y1CPF8</accession>
<dbReference type="RefSeq" id="WP_096432558.1">
    <property type="nucleotide sequence ID" value="NZ_AP018042.1"/>
</dbReference>
<name>A0A1Y1CPF8_9BACT</name>
<gene>
    <name evidence="2" type="ORF">ALGA_4048</name>
</gene>
<keyword evidence="1" id="KW-0812">Transmembrane</keyword>
<feature type="transmembrane region" description="Helical" evidence="1">
    <location>
        <begin position="24"/>
        <end position="43"/>
    </location>
</feature>
<dbReference type="AlphaFoldDB" id="A0A1Y1CPF8"/>
<dbReference type="EMBL" id="AP018042">
    <property type="protein sequence ID" value="BAX82339.1"/>
    <property type="molecule type" value="Genomic_DNA"/>
</dbReference>
<dbReference type="OrthoDB" id="9995601at2"/>
<organism evidence="2 3">
    <name type="scientific">Labilibaculum antarcticum</name>
    <dbReference type="NCBI Taxonomy" id="1717717"/>
    <lineage>
        <taxon>Bacteria</taxon>
        <taxon>Pseudomonadati</taxon>
        <taxon>Bacteroidota</taxon>
        <taxon>Bacteroidia</taxon>
        <taxon>Marinilabiliales</taxon>
        <taxon>Marinifilaceae</taxon>
        <taxon>Labilibaculum</taxon>
    </lineage>
</organism>